<gene>
    <name evidence="1" type="ORF">EAE97_000441</name>
</gene>
<dbReference type="AlphaFoldDB" id="A0A9P5M6L5"/>
<protein>
    <recommendedName>
        <fullName evidence="3">F-box domain-containing protein</fullName>
    </recommendedName>
</protein>
<proteinExistence type="predicted"/>
<dbReference type="GeneID" id="62144030"/>
<dbReference type="RefSeq" id="XP_038738312.1">
    <property type="nucleotide sequence ID" value="XM_038870951.1"/>
</dbReference>
<organism evidence="1 2">
    <name type="scientific">Botrytis byssoidea</name>
    <dbReference type="NCBI Taxonomy" id="139641"/>
    <lineage>
        <taxon>Eukaryota</taxon>
        <taxon>Fungi</taxon>
        <taxon>Dikarya</taxon>
        <taxon>Ascomycota</taxon>
        <taxon>Pezizomycotina</taxon>
        <taxon>Leotiomycetes</taxon>
        <taxon>Helotiales</taxon>
        <taxon>Sclerotiniaceae</taxon>
        <taxon>Botrytis</taxon>
    </lineage>
</organism>
<sequence>MSTPTKNILELAGLTVETDDLARTESGKSEEQLQNMSKVDQLATKRKRNTIISSTGKNYARTMPNEIWFRTLSYLKTKDLKNFRLSSKQSAMLGSEHFIQTFAFHANRLDLERLEMISREHPKTLKYVQEIRFEKGFVPIRGMYRVLHREYRESFKWDAEGREVEQNTGTEPINIREILSEYLIWYKSWNKAAQNYSDLTKMTKAFGSLKNATCIRFSTSIPNFKSEALTRAWAKVTHPKAYRGIWKTRELETVMLAAHNSKVKVRHFVHDSAPTAFFTQHLKQLENTLKPFRDLESLELLCDGMQRPVRGFERSNRFWTGLWKAAQLAPNLETLRLGLLTGGYCDFYIYEYVPLRKVLGNFTWPSLTRLRIDNMTLCEKDLTNFLLRHASSLRHLTLSHIYLCRGSFQSLFKVLREVFKLESFHVDGPIHSPVGLELWYFFSKNKEVIDSSELTEAENLRERLLTEAKLQFYKDNKDKAPGYFWLQMQKDGLTDELSARISAFVLNKGDWPSELISKLAKLIVYDGRVGEYDGLTDEQMGATWDAELAGELLDTRTSHWAKFAGELPERAHWLMLDWAWKNEPSYPSSKWALWDELVEETGVRALHDASLARIKAEEEVRLGCLSV</sequence>
<evidence type="ECO:0008006" key="3">
    <source>
        <dbReference type="Google" id="ProtNLM"/>
    </source>
</evidence>
<evidence type="ECO:0000313" key="2">
    <source>
        <dbReference type="Proteomes" id="UP000710849"/>
    </source>
</evidence>
<name>A0A9P5M6L5_9HELO</name>
<keyword evidence="2" id="KW-1185">Reference proteome</keyword>
<dbReference type="InterPro" id="IPR032675">
    <property type="entry name" value="LRR_dom_sf"/>
</dbReference>
<accession>A0A9P5M6L5</accession>
<dbReference type="Proteomes" id="UP000710849">
    <property type="component" value="Unassembled WGS sequence"/>
</dbReference>
<dbReference type="SUPFAM" id="SSF52047">
    <property type="entry name" value="RNI-like"/>
    <property type="match status" value="1"/>
</dbReference>
<reference evidence="1 2" key="1">
    <citation type="journal article" date="2020" name="Genome Biol. Evol.">
        <title>Comparative genomics of Sclerotiniaceae.</title>
        <authorList>
            <person name="Valero Jimenez C.A."/>
            <person name="Steentjes M."/>
            <person name="Scholten O.E."/>
            <person name="Van Kan J.A.L."/>
        </authorList>
    </citation>
    <scope>NUCLEOTIDE SEQUENCE [LARGE SCALE GENOMIC DNA]</scope>
    <source>
        <strain evidence="1 2">MUCL 94</strain>
    </source>
</reference>
<dbReference type="EMBL" id="RCSW01000001">
    <property type="protein sequence ID" value="KAF7955182.1"/>
    <property type="molecule type" value="Genomic_DNA"/>
</dbReference>
<comment type="caution">
    <text evidence="1">The sequence shown here is derived from an EMBL/GenBank/DDBJ whole genome shotgun (WGS) entry which is preliminary data.</text>
</comment>
<dbReference type="Gene3D" id="3.80.10.10">
    <property type="entry name" value="Ribonuclease Inhibitor"/>
    <property type="match status" value="1"/>
</dbReference>
<evidence type="ECO:0000313" key="1">
    <source>
        <dbReference type="EMBL" id="KAF7955182.1"/>
    </source>
</evidence>